<accession>A0A817A6V4</accession>
<dbReference type="SUPFAM" id="SSF53335">
    <property type="entry name" value="S-adenosyl-L-methionine-dependent methyltransferases"/>
    <property type="match status" value="1"/>
</dbReference>
<dbReference type="EMBL" id="CAJNRF010018013">
    <property type="protein sequence ID" value="CAF2246344.1"/>
    <property type="molecule type" value="Genomic_DNA"/>
</dbReference>
<evidence type="ECO:0000313" key="3">
    <source>
        <dbReference type="EMBL" id="CAF4016401.1"/>
    </source>
</evidence>
<keyword evidence="1" id="KW-0812">Transmembrane</keyword>
<name>A0A817A6V4_9BILA</name>
<dbReference type="Gene3D" id="3.40.50.150">
    <property type="entry name" value="Vaccinia Virus protein VP39"/>
    <property type="match status" value="1"/>
</dbReference>
<dbReference type="AlphaFoldDB" id="A0A817A6V4"/>
<evidence type="ECO:0000313" key="5">
    <source>
        <dbReference type="Proteomes" id="UP000663866"/>
    </source>
</evidence>
<comment type="caution">
    <text evidence="2">The sequence shown here is derived from an EMBL/GenBank/DDBJ whole genome shotgun (WGS) entry which is preliminary data.</text>
</comment>
<dbReference type="InterPro" id="IPR029063">
    <property type="entry name" value="SAM-dependent_MTases_sf"/>
</dbReference>
<evidence type="ECO:0008006" key="6">
    <source>
        <dbReference type="Google" id="ProtNLM"/>
    </source>
</evidence>
<dbReference type="Proteomes" id="UP000663856">
    <property type="component" value="Unassembled WGS sequence"/>
</dbReference>
<gene>
    <name evidence="3" type="ORF">OVN521_LOCUS15930</name>
    <name evidence="2" type="ORF">WKI299_LOCUS36775</name>
</gene>
<reference evidence="2" key="1">
    <citation type="submission" date="2021-02" db="EMBL/GenBank/DDBJ databases">
        <authorList>
            <person name="Nowell W R."/>
        </authorList>
    </citation>
    <scope>NUCLEOTIDE SEQUENCE</scope>
</reference>
<dbReference type="Pfam" id="PF13578">
    <property type="entry name" value="Methyltransf_24"/>
    <property type="match status" value="1"/>
</dbReference>
<feature type="transmembrane region" description="Helical" evidence="1">
    <location>
        <begin position="12"/>
        <end position="34"/>
    </location>
</feature>
<organism evidence="2 4">
    <name type="scientific">Rotaria magnacalcarata</name>
    <dbReference type="NCBI Taxonomy" id="392030"/>
    <lineage>
        <taxon>Eukaryota</taxon>
        <taxon>Metazoa</taxon>
        <taxon>Spiralia</taxon>
        <taxon>Gnathifera</taxon>
        <taxon>Rotifera</taxon>
        <taxon>Eurotatoria</taxon>
        <taxon>Bdelloidea</taxon>
        <taxon>Philodinida</taxon>
        <taxon>Philodinidae</taxon>
        <taxon>Rotaria</taxon>
    </lineage>
</organism>
<proteinExistence type="predicted"/>
<protein>
    <recommendedName>
        <fullName evidence="6">Class I SAM-dependent methyltransferase</fullName>
    </recommendedName>
</protein>
<keyword evidence="1" id="KW-1133">Transmembrane helix</keyword>
<dbReference type="Proteomes" id="UP000663866">
    <property type="component" value="Unassembled WGS sequence"/>
</dbReference>
<evidence type="ECO:0000313" key="2">
    <source>
        <dbReference type="EMBL" id="CAF2246344.1"/>
    </source>
</evidence>
<sequence>MATSKVAANGKPIKVIIVSIMALSFIVLCHTYIIGNGRYKALNKTDTFMYPHDGFFLNLREYYRLLIHVQKKVDSVVTSRNSITGTIAWYPSQVYYYARIVSSSKIKNVCELGYGAGNSALLYLTMNPEVTLYSFDLFPVPSEQALISETLPRQGFYQKITLDYIKESDDLSHRFHQIAGNSNLSIPKFANDNPNFKCDMISIDGSHQSPQVYFDILHFRKLAKSEISVLLDDVNDAPVRKDMDRAIAEGLLKEQECLIPEQIHDENFKLYDFLKKVFCAARYLV</sequence>
<evidence type="ECO:0000256" key="1">
    <source>
        <dbReference type="SAM" id="Phobius"/>
    </source>
</evidence>
<keyword evidence="1" id="KW-0472">Membrane</keyword>
<keyword evidence="5" id="KW-1185">Reference proteome</keyword>
<evidence type="ECO:0000313" key="4">
    <source>
        <dbReference type="Proteomes" id="UP000663856"/>
    </source>
</evidence>
<dbReference type="EMBL" id="CAJOBG010002593">
    <property type="protein sequence ID" value="CAF4016401.1"/>
    <property type="molecule type" value="Genomic_DNA"/>
</dbReference>